<evidence type="ECO:0000313" key="2">
    <source>
        <dbReference type="Proteomes" id="UP001634393"/>
    </source>
</evidence>
<dbReference type="AlphaFoldDB" id="A0ABD3UL00"/>
<gene>
    <name evidence="1" type="ORF">ACJIZ3_010832</name>
</gene>
<keyword evidence="2" id="KW-1185">Reference proteome</keyword>
<reference evidence="1 2" key="1">
    <citation type="submission" date="2024-12" db="EMBL/GenBank/DDBJ databases">
        <title>The unique morphological basis and parallel evolutionary history of personate flowers in Penstemon.</title>
        <authorList>
            <person name="Depatie T.H."/>
            <person name="Wessinger C.A."/>
        </authorList>
    </citation>
    <scope>NUCLEOTIDE SEQUENCE [LARGE SCALE GENOMIC DNA]</scope>
    <source>
        <strain evidence="1">WTNN_2</strain>
        <tissue evidence="1">Leaf</tissue>
    </source>
</reference>
<comment type="caution">
    <text evidence="1">The sequence shown here is derived from an EMBL/GenBank/DDBJ whole genome shotgun (WGS) entry which is preliminary data.</text>
</comment>
<organism evidence="1 2">
    <name type="scientific">Penstemon smallii</name>
    <dbReference type="NCBI Taxonomy" id="265156"/>
    <lineage>
        <taxon>Eukaryota</taxon>
        <taxon>Viridiplantae</taxon>
        <taxon>Streptophyta</taxon>
        <taxon>Embryophyta</taxon>
        <taxon>Tracheophyta</taxon>
        <taxon>Spermatophyta</taxon>
        <taxon>Magnoliopsida</taxon>
        <taxon>eudicotyledons</taxon>
        <taxon>Gunneridae</taxon>
        <taxon>Pentapetalae</taxon>
        <taxon>asterids</taxon>
        <taxon>lamiids</taxon>
        <taxon>Lamiales</taxon>
        <taxon>Plantaginaceae</taxon>
        <taxon>Cheloneae</taxon>
        <taxon>Penstemon</taxon>
    </lineage>
</organism>
<dbReference type="Proteomes" id="UP001634393">
    <property type="component" value="Unassembled WGS sequence"/>
</dbReference>
<proteinExistence type="predicted"/>
<dbReference type="EMBL" id="JBJXBP010000001">
    <property type="protein sequence ID" value="KAL3848950.1"/>
    <property type="molecule type" value="Genomic_DNA"/>
</dbReference>
<accession>A0ABD3UL00</accession>
<name>A0ABD3UL00_9LAMI</name>
<protein>
    <submittedName>
        <fullName evidence="1">Uncharacterized protein</fullName>
    </submittedName>
</protein>
<sequence>MGCVEAQMNMAENRVEEETYRDMGGREREDGYMYFSCFYKCFFSFNHHSGNLMNISL</sequence>
<evidence type="ECO:0000313" key="1">
    <source>
        <dbReference type="EMBL" id="KAL3848950.1"/>
    </source>
</evidence>